<keyword evidence="8" id="KW-1185">Reference proteome</keyword>
<proteinExistence type="inferred from homology"/>
<dbReference type="Pfam" id="PF02902">
    <property type="entry name" value="Peptidase_C48"/>
    <property type="match status" value="1"/>
</dbReference>
<dbReference type="GO" id="GO:0016929">
    <property type="term" value="F:deSUMOylase activity"/>
    <property type="evidence" value="ECO:0007669"/>
    <property type="project" value="TreeGrafter"/>
</dbReference>
<evidence type="ECO:0000256" key="5">
    <source>
        <dbReference type="SAM" id="MobiDB-lite"/>
    </source>
</evidence>
<name>A0A843XU43_COLES</name>
<sequence length="296" mass="35785">MKRRRWKEEEEEEKKRKEVEAEKKRKDEEEEENRKTEEKKRKEAEAEKKTKDEEDNRKTEEEEASYFPILIVQTSYSWDEKKTATEDIYGMDIRDLLFARESESVIIDCYVNTCLFLPRQENPDIFKTFGYLEATLKGYVQWSKDDKSKKQHFDYSFRRLDRAPTEFDLFFSPMHVGTNHWALLVINIKEKEFHMYDSLRNKDRRHIPQYVEELRRYMKGKHIDSENWSLRYPDPCPQQGSGDDCAIFTCKYMECLARRDTQGFPFSQDDMSTVRAKFALHFIKAYFNAQERSERI</sequence>
<evidence type="ECO:0000256" key="3">
    <source>
        <dbReference type="ARBA" id="ARBA00022801"/>
    </source>
</evidence>
<evidence type="ECO:0000256" key="4">
    <source>
        <dbReference type="ARBA" id="ARBA00022807"/>
    </source>
</evidence>
<keyword evidence="3" id="KW-0378">Hydrolase</keyword>
<comment type="similarity">
    <text evidence="1">Belongs to the peptidase C48 family.</text>
</comment>
<keyword evidence="2" id="KW-0645">Protease</keyword>
<protein>
    <recommendedName>
        <fullName evidence="6">Ubiquitin-like protease family profile domain-containing protein</fullName>
    </recommendedName>
</protein>
<organism evidence="7 8">
    <name type="scientific">Colocasia esculenta</name>
    <name type="common">Wild taro</name>
    <name type="synonym">Arum esculentum</name>
    <dbReference type="NCBI Taxonomy" id="4460"/>
    <lineage>
        <taxon>Eukaryota</taxon>
        <taxon>Viridiplantae</taxon>
        <taxon>Streptophyta</taxon>
        <taxon>Embryophyta</taxon>
        <taxon>Tracheophyta</taxon>
        <taxon>Spermatophyta</taxon>
        <taxon>Magnoliopsida</taxon>
        <taxon>Liliopsida</taxon>
        <taxon>Araceae</taxon>
        <taxon>Aroideae</taxon>
        <taxon>Colocasieae</taxon>
        <taxon>Colocasia</taxon>
    </lineage>
</organism>
<dbReference type="GO" id="GO:0005634">
    <property type="term" value="C:nucleus"/>
    <property type="evidence" value="ECO:0007669"/>
    <property type="project" value="TreeGrafter"/>
</dbReference>
<evidence type="ECO:0000259" key="6">
    <source>
        <dbReference type="PROSITE" id="PS50600"/>
    </source>
</evidence>
<dbReference type="PROSITE" id="PS50600">
    <property type="entry name" value="ULP_PROTEASE"/>
    <property type="match status" value="1"/>
</dbReference>
<accession>A0A843XU43</accession>
<dbReference type="EMBL" id="NMUH01016446">
    <property type="protein sequence ID" value="MQM23464.1"/>
    <property type="molecule type" value="Genomic_DNA"/>
</dbReference>
<feature type="domain" description="Ubiquitin-like protease family profile" evidence="6">
    <location>
        <begin position="86"/>
        <end position="256"/>
    </location>
</feature>
<dbReference type="Gene3D" id="3.40.395.10">
    <property type="entry name" value="Adenoviral Proteinase, Chain A"/>
    <property type="match status" value="1"/>
</dbReference>
<dbReference type="PANTHER" id="PTHR12606:SF136">
    <property type="entry name" value="ULP1 PROTEASE FAMILY PROTEIN"/>
    <property type="match status" value="1"/>
</dbReference>
<dbReference type="GO" id="GO:0006508">
    <property type="term" value="P:proteolysis"/>
    <property type="evidence" value="ECO:0007669"/>
    <property type="project" value="UniProtKB-KW"/>
</dbReference>
<feature type="region of interest" description="Disordered" evidence="5">
    <location>
        <begin position="1"/>
        <end position="60"/>
    </location>
</feature>
<evidence type="ECO:0000256" key="1">
    <source>
        <dbReference type="ARBA" id="ARBA00005234"/>
    </source>
</evidence>
<keyword evidence="4" id="KW-0788">Thiol protease</keyword>
<dbReference type="GO" id="GO:0016926">
    <property type="term" value="P:protein desumoylation"/>
    <property type="evidence" value="ECO:0007669"/>
    <property type="project" value="TreeGrafter"/>
</dbReference>
<dbReference type="InterPro" id="IPR003653">
    <property type="entry name" value="Peptidase_C48_C"/>
</dbReference>
<dbReference type="PANTHER" id="PTHR12606">
    <property type="entry name" value="SENTRIN/SUMO-SPECIFIC PROTEASE"/>
    <property type="match status" value="1"/>
</dbReference>
<dbReference type="Proteomes" id="UP000652761">
    <property type="component" value="Unassembled WGS sequence"/>
</dbReference>
<evidence type="ECO:0000256" key="2">
    <source>
        <dbReference type="ARBA" id="ARBA00022670"/>
    </source>
</evidence>
<gene>
    <name evidence="7" type="ORF">Taro_056528</name>
</gene>
<comment type="caution">
    <text evidence="7">The sequence shown here is derived from an EMBL/GenBank/DDBJ whole genome shotgun (WGS) entry which is preliminary data.</text>
</comment>
<reference evidence="7" key="1">
    <citation type="submission" date="2017-07" db="EMBL/GenBank/DDBJ databases">
        <title>Taro Niue Genome Assembly and Annotation.</title>
        <authorList>
            <person name="Atibalentja N."/>
            <person name="Keating K."/>
            <person name="Fields C.J."/>
        </authorList>
    </citation>
    <scope>NUCLEOTIDE SEQUENCE</scope>
    <source>
        <strain evidence="7">Niue_2</strain>
        <tissue evidence="7">Leaf</tissue>
    </source>
</reference>
<evidence type="ECO:0000313" key="7">
    <source>
        <dbReference type="EMBL" id="MQM23464.1"/>
    </source>
</evidence>
<evidence type="ECO:0000313" key="8">
    <source>
        <dbReference type="Proteomes" id="UP000652761"/>
    </source>
</evidence>
<feature type="compositionally biased region" description="Basic and acidic residues" evidence="5">
    <location>
        <begin position="13"/>
        <end position="60"/>
    </location>
</feature>
<dbReference type="SUPFAM" id="SSF54001">
    <property type="entry name" value="Cysteine proteinases"/>
    <property type="match status" value="1"/>
</dbReference>
<dbReference type="InterPro" id="IPR038765">
    <property type="entry name" value="Papain-like_cys_pep_sf"/>
</dbReference>
<dbReference type="AlphaFoldDB" id="A0A843XU43"/>